<evidence type="ECO:0000313" key="3">
    <source>
        <dbReference type="Proteomes" id="UP001201262"/>
    </source>
</evidence>
<dbReference type="GeneID" id="70248430"/>
<feature type="compositionally biased region" description="Polar residues" evidence="1">
    <location>
        <begin position="133"/>
        <end position="152"/>
    </location>
</feature>
<feature type="compositionally biased region" description="Polar residues" evidence="1">
    <location>
        <begin position="51"/>
        <end position="89"/>
    </location>
</feature>
<organism evidence="2 3">
    <name type="scientific">Talaromyces proteolyticus</name>
    <dbReference type="NCBI Taxonomy" id="1131652"/>
    <lineage>
        <taxon>Eukaryota</taxon>
        <taxon>Fungi</taxon>
        <taxon>Dikarya</taxon>
        <taxon>Ascomycota</taxon>
        <taxon>Pezizomycotina</taxon>
        <taxon>Eurotiomycetes</taxon>
        <taxon>Eurotiomycetidae</taxon>
        <taxon>Eurotiales</taxon>
        <taxon>Trichocomaceae</taxon>
        <taxon>Talaromyces</taxon>
        <taxon>Talaromyces sect. Bacilispori</taxon>
    </lineage>
</organism>
<sequence>MDLQGTPIGNTGTGTKVTTDPASYKPVQENPGPITNDSLAADSVRQHGAFAQNSDSQPLGVSGSKSTFNNTDTSGATQLSSAPQASARENPSRQERYPDALGGQGDYPGKHLPESGYAGGSTRAKKELGIGTKQYNTQERQAATAGGSNNGYRSAYNGGTAASYIAPVTETLGSTKPHGKNLQEGGFESNDSANASFNTDIGSRKDPGRLAENKIQRKAAESGAAYTNTTVDATQPYGNLQHDQRA</sequence>
<comment type="caution">
    <text evidence="2">The sequence shown here is derived from an EMBL/GenBank/DDBJ whole genome shotgun (WGS) entry which is preliminary data.</text>
</comment>
<dbReference type="EMBL" id="JAJTJA010000005">
    <property type="protein sequence ID" value="KAH8698549.1"/>
    <property type="molecule type" value="Genomic_DNA"/>
</dbReference>
<name>A0AAD4Q1B9_9EURO</name>
<protein>
    <submittedName>
        <fullName evidence="2">Uncharacterized protein</fullName>
    </submittedName>
</protein>
<dbReference type="RefSeq" id="XP_046073013.1">
    <property type="nucleotide sequence ID" value="XM_046218143.1"/>
</dbReference>
<feature type="compositionally biased region" description="Polar residues" evidence="1">
    <location>
        <begin position="189"/>
        <end position="201"/>
    </location>
</feature>
<evidence type="ECO:0000313" key="2">
    <source>
        <dbReference type="EMBL" id="KAH8698549.1"/>
    </source>
</evidence>
<feature type="region of interest" description="Disordered" evidence="1">
    <location>
        <begin position="1"/>
        <end position="153"/>
    </location>
</feature>
<feature type="compositionally biased region" description="Polar residues" evidence="1">
    <location>
        <begin position="7"/>
        <end position="21"/>
    </location>
</feature>
<reference evidence="2" key="1">
    <citation type="submission" date="2021-12" db="EMBL/GenBank/DDBJ databases">
        <title>Convergent genome expansion in fungi linked to evolution of root-endophyte symbiosis.</title>
        <authorList>
            <consortium name="DOE Joint Genome Institute"/>
            <person name="Ke Y.-H."/>
            <person name="Bonito G."/>
            <person name="Liao H.-L."/>
            <person name="Looney B."/>
            <person name="Rojas-Flechas A."/>
            <person name="Nash J."/>
            <person name="Hameed K."/>
            <person name="Schadt C."/>
            <person name="Martin F."/>
            <person name="Crous P.W."/>
            <person name="Miettinen O."/>
            <person name="Magnuson J.K."/>
            <person name="Labbe J."/>
            <person name="Jacobson D."/>
            <person name="Doktycz M.J."/>
            <person name="Veneault-Fourrey C."/>
            <person name="Kuo A."/>
            <person name="Mondo S."/>
            <person name="Calhoun S."/>
            <person name="Riley R."/>
            <person name="Ohm R."/>
            <person name="LaButti K."/>
            <person name="Andreopoulos B."/>
            <person name="Pangilinan J."/>
            <person name="Nolan M."/>
            <person name="Tritt A."/>
            <person name="Clum A."/>
            <person name="Lipzen A."/>
            <person name="Daum C."/>
            <person name="Barry K."/>
            <person name="Grigoriev I.V."/>
            <person name="Vilgalys R."/>
        </authorList>
    </citation>
    <scope>NUCLEOTIDE SEQUENCE</scope>
    <source>
        <strain evidence="2">PMI_201</strain>
    </source>
</reference>
<dbReference type="AlphaFoldDB" id="A0AAD4Q1B9"/>
<gene>
    <name evidence="2" type="ORF">BGW36DRAFT_396304</name>
</gene>
<dbReference type="Proteomes" id="UP001201262">
    <property type="component" value="Unassembled WGS sequence"/>
</dbReference>
<proteinExistence type="predicted"/>
<accession>A0AAD4Q1B9</accession>
<feature type="compositionally biased region" description="Basic and acidic residues" evidence="1">
    <location>
        <begin position="202"/>
        <end position="220"/>
    </location>
</feature>
<evidence type="ECO:0000256" key="1">
    <source>
        <dbReference type="SAM" id="MobiDB-lite"/>
    </source>
</evidence>
<feature type="compositionally biased region" description="Polar residues" evidence="1">
    <location>
        <begin position="225"/>
        <end position="238"/>
    </location>
</feature>
<feature type="region of interest" description="Disordered" evidence="1">
    <location>
        <begin position="172"/>
        <end position="246"/>
    </location>
</feature>
<keyword evidence="3" id="KW-1185">Reference proteome</keyword>